<feature type="transmembrane region" description="Helical" evidence="1">
    <location>
        <begin position="351"/>
        <end position="371"/>
    </location>
</feature>
<dbReference type="RefSeq" id="WP_264726768.1">
    <property type="nucleotide sequence ID" value="NZ_JAPDMX010000026.1"/>
</dbReference>
<evidence type="ECO:0000313" key="3">
    <source>
        <dbReference type="Proteomes" id="UP001163714"/>
    </source>
</evidence>
<sequence>MKIRSDVLRTYQSLHTWTGITAGLVLFIAFYAGALTMFKPQITQWASPSSVYANNTPLVEMDTLIDQAVMQYPKATDGFIVNIDDQYSSLSWYEKGGGRGLRLDDSLTFAQRDDKGNLVTQTSDKNALGALIDKLHRTGGIPGTLGHEDIGVLIIGVACALYFIALVSGVIILLPTLVKHLLALRTHKGNKRFWLDSHNLVGVFSLPFHIIIAWTACVFAFHDPFYGGLTLVYGDQPLFESQPKSTISYNVNSLPVIQDYLDHIKVVAPNYQVRSLEFSQLSTTTPSLAIQLASEGAMKRGAVTDIIFMHPYTFNIDYSSLNKVEEGVFGPLVNSFFSLHFGNYAGNYGRWMYFILGLLGAFLFYSGNLLWLEKRREKQPQQRRSVRFMASLTIGVCLGSMLGVATTLSASKWLYLFAVPINQFYLICYYGLFFAAIGYSFYRGGAGAAITLLHALTIACLSIPLTTLIFSVMTNNATHSFDNNTIIVDVMALFFAMIFFIAAKKAKYRAFNGERNSIWALEVKDSLPKQIVLAPDFKD</sequence>
<keyword evidence="3" id="KW-1185">Reference proteome</keyword>
<feature type="transmembrane region" description="Helical" evidence="1">
    <location>
        <begin position="424"/>
        <end position="442"/>
    </location>
</feature>
<feature type="transmembrane region" description="Helical" evidence="1">
    <location>
        <begin position="449"/>
        <end position="473"/>
    </location>
</feature>
<feature type="transmembrane region" description="Helical" evidence="1">
    <location>
        <begin position="485"/>
        <end position="503"/>
    </location>
</feature>
<protein>
    <submittedName>
        <fullName evidence="2">PepSY domain-containing protein</fullName>
    </submittedName>
</protein>
<feature type="transmembrane region" description="Helical" evidence="1">
    <location>
        <begin position="20"/>
        <end position="38"/>
    </location>
</feature>
<keyword evidence="1" id="KW-0472">Membrane</keyword>
<evidence type="ECO:0000256" key="1">
    <source>
        <dbReference type="SAM" id="Phobius"/>
    </source>
</evidence>
<reference evidence="2" key="1">
    <citation type="submission" date="2022-10" db="EMBL/GenBank/DDBJ databases">
        <title>Shewanella flava sp. nov, isolated from the estuary of the Fenhe River into the Yellow River.</title>
        <authorList>
            <person name="Li Y."/>
        </authorList>
    </citation>
    <scope>NUCLEOTIDE SEQUENCE</scope>
    <source>
        <strain evidence="2">FYR11-62</strain>
    </source>
</reference>
<dbReference type="Pfam" id="PF03929">
    <property type="entry name" value="PepSY_TM"/>
    <property type="match status" value="1"/>
</dbReference>
<feature type="transmembrane region" description="Helical" evidence="1">
    <location>
        <begin position="392"/>
        <end position="418"/>
    </location>
</feature>
<proteinExistence type="predicted"/>
<feature type="transmembrane region" description="Helical" evidence="1">
    <location>
        <begin position="199"/>
        <end position="221"/>
    </location>
</feature>
<dbReference type="PANTHER" id="PTHR34219:SF9">
    <property type="entry name" value="IRON-REGULATED INNER MEMBRANE PROTEIN"/>
    <property type="match status" value="1"/>
</dbReference>
<dbReference type="PANTHER" id="PTHR34219">
    <property type="entry name" value="IRON-REGULATED INNER MEMBRANE PROTEIN-RELATED"/>
    <property type="match status" value="1"/>
</dbReference>
<dbReference type="EMBL" id="JAPDMX010000026">
    <property type="protein sequence ID" value="MCW3173124.1"/>
    <property type="molecule type" value="Genomic_DNA"/>
</dbReference>
<organism evidence="2 3">
    <name type="scientific">Shewanella subflava</name>
    <dbReference type="NCBI Taxonomy" id="2986476"/>
    <lineage>
        <taxon>Bacteria</taxon>
        <taxon>Pseudomonadati</taxon>
        <taxon>Pseudomonadota</taxon>
        <taxon>Gammaproteobacteria</taxon>
        <taxon>Alteromonadales</taxon>
        <taxon>Shewanellaceae</taxon>
        <taxon>Shewanella</taxon>
    </lineage>
</organism>
<comment type="caution">
    <text evidence="2">The sequence shown here is derived from an EMBL/GenBank/DDBJ whole genome shotgun (WGS) entry which is preliminary data.</text>
</comment>
<gene>
    <name evidence="2" type="ORF">OHT75_11595</name>
</gene>
<evidence type="ECO:0000313" key="2">
    <source>
        <dbReference type="EMBL" id="MCW3173124.1"/>
    </source>
</evidence>
<feature type="transmembrane region" description="Helical" evidence="1">
    <location>
        <begin position="150"/>
        <end position="178"/>
    </location>
</feature>
<dbReference type="InterPro" id="IPR005625">
    <property type="entry name" value="PepSY-ass_TM"/>
</dbReference>
<keyword evidence="1" id="KW-0812">Transmembrane</keyword>
<name>A0ABT3IB11_9GAMM</name>
<dbReference type="Proteomes" id="UP001163714">
    <property type="component" value="Unassembled WGS sequence"/>
</dbReference>
<keyword evidence="1" id="KW-1133">Transmembrane helix</keyword>
<accession>A0ABT3IB11</accession>